<dbReference type="GO" id="GO:0005789">
    <property type="term" value="C:endoplasmic reticulum membrane"/>
    <property type="evidence" value="ECO:0007669"/>
    <property type="project" value="UniProtKB-SubCell"/>
</dbReference>
<comment type="pathway">
    <text evidence="4">Protein modification; protein glycosylation.</text>
</comment>
<feature type="domain" description="Oligosaccharyl transferase STT3 N-terminal" evidence="21">
    <location>
        <begin position="22"/>
        <end position="95"/>
    </location>
</feature>
<name>A0A5E4QFK8_9NEOP</name>
<evidence type="ECO:0000256" key="16">
    <source>
        <dbReference type="ARBA" id="ARBA00023211"/>
    </source>
</evidence>
<comment type="catalytic activity">
    <reaction evidence="18">
        <text>a di-trans,poly-cis-dolichyl diphosphooligosaccharide + L-asparaginyl-[protein] = N(4)-(oligosaccharide-(1-&gt;4)-N-acetyl-beta-D-glucosaminyl-(1-&gt;4)-N-acetyl-beta-D-glucosaminyl)-L-asparaginyl-[protein] + a di-trans,poly-cis-dolichyl diphosphate + H(+)</text>
        <dbReference type="Rhea" id="RHEA:22980"/>
        <dbReference type="Rhea" id="RHEA-COMP:12804"/>
        <dbReference type="Rhea" id="RHEA-COMP:12805"/>
        <dbReference type="Rhea" id="RHEA-COMP:19506"/>
        <dbReference type="Rhea" id="RHEA-COMP:19509"/>
        <dbReference type="ChEBI" id="CHEBI:15378"/>
        <dbReference type="ChEBI" id="CHEBI:50347"/>
        <dbReference type="ChEBI" id="CHEBI:57497"/>
        <dbReference type="ChEBI" id="CHEBI:57570"/>
        <dbReference type="ChEBI" id="CHEBI:132529"/>
        <dbReference type="EC" id="2.4.99.18"/>
    </reaction>
</comment>
<feature type="transmembrane region" description="Helical" evidence="20">
    <location>
        <begin position="294"/>
        <end position="318"/>
    </location>
</feature>
<reference evidence="22 23" key="1">
    <citation type="submission" date="2017-07" db="EMBL/GenBank/DDBJ databases">
        <authorList>
            <person name="Talla V."/>
            <person name="Backstrom N."/>
        </authorList>
    </citation>
    <scope>NUCLEOTIDE SEQUENCE [LARGE SCALE GENOMIC DNA]</scope>
</reference>
<evidence type="ECO:0000256" key="9">
    <source>
        <dbReference type="ARBA" id="ARBA00022692"/>
    </source>
</evidence>
<evidence type="ECO:0000256" key="6">
    <source>
        <dbReference type="ARBA" id="ARBA00012605"/>
    </source>
</evidence>
<sequence>MTADVQSRAKMLHLSSDKQLTFIKLAVLSMAAILSFATRLFSVLRFESVIHEFDPYFNYRTTRFLTEEGFYKFHNWFDDRAWYPLGRIIGGDGIVSSWGGYVFLINLIPLHVLSLMLLGRFSNRVYVAYSTLYCVGTVSSWGGYVFLINLIPLHVLSLMLLGRFSNRVYVAYSTLYCVGTALGTFGLCQLYAFTQYLRERLSPQNFELLFNALLTTLVKYRHGLEGFTLCWIPHTPRIISLLLRRCQSTSRPPGPRSTLTFRCWCSSSPPDSTFASPSSPMPIYLSYSTVFSGVMVRLMLVLAPVMCILSGIAASSLLSLHVKDIEPKVEKHDKKKKHENNLVFRSEVGLLWNICNS</sequence>
<dbReference type="AlphaFoldDB" id="A0A5E4QFK8"/>
<gene>
    <name evidence="22" type="ORF">LSINAPIS_LOCUS7639</name>
</gene>
<evidence type="ECO:0000313" key="23">
    <source>
        <dbReference type="Proteomes" id="UP000324832"/>
    </source>
</evidence>
<evidence type="ECO:0000256" key="12">
    <source>
        <dbReference type="ARBA" id="ARBA00022842"/>
    </source>
</evidence>
<feature type="transmembrane region" description="Helical" evidence="20">
    <location>
        <begin position="101"/>
        <end position="121"/>
    </location>
</feature>
<evidence type="ECO:0000256" key="13">
    <source>
        <dbReference type="ARBA" id="ARBA00022989"/>
    </source>
</evidence>
<keyword evidence="10" id="KW-0479">Metal-binding</keyword>
<feature type="transmembrane region" description="Helical" evidence="20">
    <location>
        <begin position="20"/>
        <end position="41"/>
    </location>
</feature>
<keyword evidence="12" id="KW-0460">Magnesium</keyword>
<dbReference type="GO" id="GO:0018279">
    <property type="term" value="P:protein N-linked glycosylation via asparagine"/>
    <property type="evidence" value="ECO:0007669"/>
    <property type="project" value="TreeGrafter"/>
</dbReference>
<evidence type="ECO:0000259" key="21">
    <source>
        <dbReference type="Pfam" id="PF02516"/>
    </source>
</evidence>
<dbReference type="EC" id="2.4.99.18" evidence="6"/>
<dbReference type="Proteomes" id="UP000324832">
    <property type="component" value="Unassembled WGS sequence"/>
</dbReference>
<evidence type="ECO:0000256" key="8">
    <source>
        <dbReference type="ARBA" id="ARBA00022679"/>
    </source>
</evidence>
<comment type="cofactor">
    <cofactor evidence="1">
        <name>Mn(2+)</name>
        <dbReference type="ChEBI" id="CHEBI:29035"/>
    </cofactor>
</comment>
<keyword evidence="23" id="KW-1185">Reference proteome</keyword>
<dbReference type="GO" id="GO:0043687">
    <property type="term" value="P:post-translational protein modification"/>
    <property type="evidence" value="ECO:0007669"/>
    <property type="project" value="TreeGrafter"/>
</dbReference>
<dbReference type="GO" id="GO:0004579">
    <property type="term" value="F:dolichyl-diphosphooligosaccharide-protein glycotransferase activity"/>
    <property type="evidence" value="ECO:0007669"/>
    <property type="project" value="UniProtKB-EC"/>
</dbReference>
<evidence type="ECO:0000256" key="5">
    <source>
        <dbReference type="ARBA" id="ARBA00010810"/>
    </source>
</evidence>
<keyword evidence="16" id="KW-0464">Manganese</keyword>
<evidence type="ECO:0000256" key="18">
    <source>
        <dbReference type="ARBA" id="ARBA00048829"/>
    </source>
</evidence>
<evidence type="ECO:0000313" key="22">
    <source>
        <dbReference type="EMBL" id="VVC96064.1"/>
    </source>
</evidence>
<keyword evidence="7" id="KW-0328">Glycosyltransferase</keyword>
<evidence type="ECO:0000256" key="20">
    <source>
        <dbReference type="SAM" id="Phobius"/>
    </source>
</evidence>
<dbReference type="InterPro" id="IPR003674">
    <property type="entry name" value="Oligo_trans_STT3"/>
</dbReference>
<evidence type="ECO:0000256" key="7">
    <source>
        <dbReference type="ARBA" id="ARBA00022676"/>
    </source>
</evidence>
<evidence type="ECO:0000256" key="10">
    <source>
        <dbReference type="ARBA" id="ARBA00022723"/>
    </source>
</evidence>
<evidence type="ECO:0000256" key="2">
    <source>
        <dbReference type="ARBA" id="ARBA00001946"/>
    </source>
</evidence>
<keyword evidence="9 20" id="KW-0812">Transmembrane</keyword>
<evidence type="ECO:0000256" key="14">
    <source>
        <dbReference type="ARBA" id="ARBA00023136"/>
    </source>
</evidence>
<keyword evidence="8" id="KW-0808">Transferase</keyword>
<keyword evidence="13 20" id="KW-1133">Transmembrane helix</keyword>
<keyword evidence="11" id="KW-0256">Endoplasmic reticulum</keyword>
<keyword evidence="15" id="KW-0325">Glycoprotein</keyword>
<dbReference type="PANTHER" id="PTHR13872">
    <property type="entry name" value="DOLICHYL-DIPHOSPHOOLIGOSACCHARIDE--PROTEIN GLYCOSYLTRANSFERASE SUBUNIT"/>
    <property type="match status" value="1"/>
</dbReference>
<evidence type="ECO:0000256" key="11">
    <source>
        <dbReference type="ARBA" id="ARBA00022824"/>
    </source>
</evidence>
<dbReference type="Pfam" id="PF02516">
    <property type="entry name" value="STT3"/>
    <property type="match status" value="2"/>
</dbReference>
<evidence type="ECO:0000256" key="4">
    <source>
        <dbReference type="ARBA" id="ARBA00004922"/>
    </source>
</evidence>
<keyword evidence="14 20" id="KW-0472">Membrane</keyword>
<dbReference type="GO" id="GO:0046872">
    <property type="term" value="F:metal ion binding"/>
    <property type="evidence" value="ECO:0007669"/>
    <property type="project" value="UniProtKB-KW"/>
</dbReference>
<feature type="domain" description="Oligosaccharyl transferase STT3 N-terminal" evidence="21">
    <location>
        <begin position="138"/>
        <end position="210"/>
    </location>
</feature>
<evidence type="ECO:0000256" key="1">
    <source>
        <dbReference type="ARBA" id="ARBA00001936"/>
    </source>
</evidence>
<evidence type="ECO:0000256" key="17">
    <source>
        <dbReference type="ARBA" id="ARBA00040922"/>
    </source>
</evidence>
<comment type="similarity">
    <text evidence="5">Belongs to the STT3 family.</text>
</comment>
<feature type="transmembrane region" description="Helical" evidence="20">
    <location>
        <begin position="169"/>
        <end position="193"/>
    </location>
</feature>
<proteinExistence type="inferred from homology"/>
<evidence type="ECO:0000256" key="15">
    <source>
        <dbReference type="ARBA" id="ARBA00023180"/>
    </source>
</evidence>
<dbReference type="UniPathway" id="UPA00378"/>
<protein>
    <recommendedName>
        <fullName evidence="17">Dolichyl-diphosphooligosaccharide--protein glycosyltransferase subunit STT3A</fullName>
        <ecNumber evidence="6">2.4.99.18</ecNumber>
    </recommendedName>
</protein>
<evidence type="ECO:0000256" key="3">
    <source>
        <dbReference type="ARBA" id="ARBA00004477"/>
    </source>
</evidence>
<dbReference type="InterPro" id="IPR048307">
    <property type="entry name" value="STT3_N"/>
</dbReference>
<dbReference type="PANTHER" id="PTHR13872:SF43">
    <property type="entry name" value="DOLICHYL-DIPHOSPHOOLIGOSACCHARIDE--PROTEIN GLYCOSYLTRANSFERASE SUBUNIT STT3A"/>
    <property type="match status" value="1"/>
</dbReference>
<accession>A0A5E4QFK8</accession>
<comment type="subcellular location">
    <subcellularLocation>
        <location evidence="3">Endoplasmic reticulum membrane</location>
        <topology evidence="3">Multi-pass membrane protein</topology>
    </subcellularLocation>
</comment>
<organism evidence="22 23">
    <name type="scientific">Leptidea sinapis</name>
    <dbReference type="NCBI Taxonomy" id="189913"/>
    <lineage>
        <taxon>Eukaryota</taxon>
        <taxon>Metazoa</taxon>
        <taxon>Ecdysozoa</taxon>
        <taxon>Arthropoda</taxon>
        <taxon>Hexapoda</taxon>
        <taxon>Insecta</taxon>
        <taxon>Pterygota</taxon>
        <taxon>Neoptera</taxon>
        <taxon>Endopterygota</taxon>
        <taxon>Lepidoptera</taxon>
        <taxon>Glossata</taxon>
        <taxon>Ditrysia</taxon>
        <taxon>Papilionoidea</taxon>
        <taxon>Pieridae</taxon>
        <taxon>Dismorphiinae</taxon>
        <taxon>Leptidea</taxon>
    </lineage>
</organism>
<evidence type="ECO:0000256" key="19">
    <source>
        <dbReference type="ARBA" id="ARBA00062993"/>
    </source>
</evidence>
<dbReference type="EMBL" id="FZQP02002548">
    <property type="protein sequence ID" value="VVC96064.1"/>
    <property type="molecule type" value="Genomic_DNA"/>
</dbReference>
<comment type="subunit">
    <text evidence="19">Component of the oligosaccharyltransferase (OST) complex. There are 2 OST complexes, OST-A and OST-B, which contain STT3A or STT3B as catalytic subunit, respectively. OST-A and OST-B contain common core subunits RPN1, RPN2, OST48, OST4, DAD1 and TMEM258, and OST-A contains DC2/OSTC and KRTCAP2/KCP2 specific accessory subunits. OST-A complex assembly occurs through the formation of 3 subcomplexes. Subcomplex 1 contains RPN1 and TMEM258, subcomplex 2 contains the OST-A-specific subunits STT3A, DC2/OSTC, and KCP2 as well as the core subunit OST4, and subcomplex 3 contains RPN2, DAD1, and OST48. The OST-A complex can form stable complexes with the Sec61 complex or with both the Sec61 and TRAP complexes.</text>
</comment>
<comment type="cofactor">
    <cofactor evidence="2">
        <name>Mg(2+)</name>
        <dbReference type="ChEBI" id="CHEBI:18420"/>
    </cofactor>
</comment>